<feature type="chain" id="PRO_5011588609" description="Lipoprotein" evidence="1">
    <location>
        <begin position="18"/>
        <end position="141"/>
    </location>
</feature>
<sequence length="141" mass="15748">MKKIVALVITALLSACASEPYAIIDGSKSNPADDQNVDVYITGIDGQRYFDDRKWDTLTPGHHDIQFTSSKADKNGNYRYTSVPLVLKPCVRYSVSAQHASALRYDNKEWKIVIEEKPIKSCESLIKETPQNADVEQTTAP</sequence>
<proteinExistence type="predicted"/>
<evidence type="ECO:0000256" key="1">
    <source>
        <dbReference type="SAM" id="SignalP"/>
    </source>
</evidence>
<evidence type="ECO:0000313" key="3">
    <source>
        <dbReference type="Proteomes" id="UP000199308"/>
    </source>
</evidence>
<dbReference type="Proteomes" id="UP000199308">
    <property type="component" value="Unassembled WGS sequence"/>
</dbReference>
<reference evidence="2 3" key="1">
    <citation type="submission" date="2016-10" db="EMBL/GenBank/DDBJ databases">
        <authorList>
            <person name="de Groot N.N."/>
        </authorList>
    </citation>
    <scope>NUCLEOTIDE SEQUENCE [LARGE SCALE GENOMIC DNA]</scope>
    <source>
        <strain evidence="2 3">DSM 19706</strain>
    </source>
</reference>
<gene>
    <name evidence="2" type="ORF">SAMN05660429_00136</name>
</gene>
<accession>A0A1H9Y9Y8</accession>
<dbReference type="OrthoDB" id="9913582at2"/>
<keyword evidence="1" id="KW-0732">Signal</keyword>
<dbReference type="RefSeq" id="WP_093326801.1">
    <property type="nucleotide sequence ID" value="NZ_AP027363.1"/>
</dbReference>
<organism evidence="2 3">
    <name type="scientific">Thalassotalea agarivorans</name>
    <name type="common">Thalassomonas agarivorans</name>
    <dbReference type="NCBI Taxonomy" id="349064"/>
    <lineage>
        <taxon>Bacteria</taxon>
        <taxon>Pseudomonadati</taxon>
        <taxon>Pseudomonadota</taxon>
        <taxon>Gammaproteobacteria</taxon>
        <taxon>Alteromonadales</taxon>
        <taxon>Colwelliaceae</taxon>
        <taxon>Thalassotalea</taxon>
    </lineage>
</organism>
<dbReference type="AlphaFoldDB" id="A0A1H9Y9Y8"/>
<name>A0A1H9Y9Y8_THASX</name>
<dbReference type="EMBL" id="FOHK01000001">
    <property type="protein sequence ID" value="SES65609.1"/>
    <property type="molecule type" value="Genomic_DNA"/>
</dbReference>
<feature type="signal peptide" evidence="1">
    <location>
        <begin position="1"/>
        <end position="17"/>
    </location>
</feature>
<evidence type="ECO:0008006" key="4">
    <source>
        <dbReference type="Google" id="ProtNLM"/>
    </source>
</evidence>
<evidence type="ECO:0000313" key="2">
    <source>
        <dbReference type="EMBL" id="SES65609.1"/>
    </source>
</evidence>
<protein>
    <recommendedName>
        <fullName evidence="4">Lipoprotein</fullName>
    </recommendedName>
</protein>
<keyword evidence="3" id="KW-1185">Reference proteome</keyword>
<dbReference type="PROSITE" id="PS51257">
    <property type="entry name" value="PROKAR_LIPOPROTEIN"/>
    <property type="match status" value="1"/>
</dbReference>